<evidence type="ECO:0000256" key="2">
    <source>
        <dbReference type="ARBA" id="ARBA00022898"/>
    </source>
</evidence>
<evidence type="ECO:0000256" key="3">
    <source>
        <dbReference type="ARBA" id="ARBA00023015"/>
    </source>
</evidence>
<evidence type="ECO:0000256" key="4">
    <source>
        <dbReference type="ARBA" id="ARBA00023125"/>
    </source>
</evidence>
<dbReference type="InterPro" id="IPR051446">
    <property type="entry name" value="HTH_trans_reg/aminotransferase"/>
</dbReference>
<dbReference type="HOGENOM" id="CLU_017584_0_0_6"/>
<dbReference type="GO" id="GO:0003677">
    <property type="term" value="F:DNA binding"/>
    <property type="evidence" value="ECO:0007669"/>
    <property type="project" value="UniProtKB-KW"/>
</dbReference>
<reference evidence="7 8" key="1">
    <citation type="journal article" date="2011" name="J. Bacteriol.">
        <title>Complete genome sequence of the polycyclic aromatic hydrocarbon-degrading bacterium Alteromonas sp. strain SN2.</title>
        <authorList>
            <person name="Jin H.M."/>
            <person name="Jeong H."/>
            <person name="Moon E.J."/>
            <person name="Math R.K."/>
            <person name="Lee K."/>
            <person name="Kim H.J."/>
            <person name="Jeon C.O."/>
            <person name="Oh T.K."/>
            <person name="Kim J.F."/>
        </authorList>
    </citation>
    <scope>NUCLEOTIDE SEQUENCE [LARGE SCALE GENOMIC DNA]</scope>
    <source>
        <strain evidence="8">JCM 17741 / KACC 18427 / KCTC 11700BP / SN2</strain>
    </source>
</reference>
<dbReference type="InterPro" id="IPR015422">
    <property type="entry name" value="PyrdxlP-dep_Trfase_small"/>
</dbReference>
<dbReference type="PANTHER" id="PTHR46577:SF1">
    <property type="entry name" value="HTH-TYPE TRANSCRIPTIONAL REGULATORY PROTEIN GABR"/>
    <property type="match status" value="1"/>
</dbReference>
<feature type="domain" description="HTH gntR-type" evidence="6">
    <location>
        <begin position="1"/>
        <end position="69"/>
    </location>
</feature>
<gene>
    <name evidence="7" type="ordered locus">ambt_02745</name>
</gene>
<dbReference type="InterPro" id="IPR036390">
    <property type="entry name" value="WH_DNA-bd_sf"/>
</dbReference>
<dbReference type="Gene3D" id="3.40.640.10">
    <property type="entry name" value="Type I PLP-dependent aspartate aminotransferase-like (Major domain)"/>
    <property type="match status" value="1"/>
</dbReference>
<evidence type="ECO:0000313" key="7">
    <source>
        <dbReference type="EMBL" id="AEF02103.1"/>
    </source>
</evidence>
<dbReference type="PANTHER" id="PTHR46577">
    <property type="entry name" value="HTH-TYPE TRANSCRIPTIONAL REGULATORY PROTEIN GABR"/>
    <property type="match status" value="1"/>
</dbReference>
<dbReference type="SMART" id="SM00345">
    <property type="entry name" value="HTH_GNTR"/>
    <property type="match status" value="1"/>
</dbReference>
<dbReference type="OrthoDB" id="9804020at2"/>
<protein>
    <submittedName>
        <fullName evidence="7">GntR family transcriptional regulator with aminotransferase domain</fullName>
    </submittedName>
</protein>
<dbReference type="InterPro" id="IPR015424">
    <property type="entry name" value="PyrdxlP-dep_Trfase"/>
</dbReference>
<dbReference type="Pfam" id="PF00155">
    <property type="entry name" value="Aminotran_1_2"/>
    <property type="match status" value="1"/>
</dbReference>
<dbReference type="Pfam" id="PF00392">
    <property type="entry name" value="GntR"/>
    <property type="match status" value="1"/>
</dbReference>
<keyword evidence="7" id="KW-0032">Aminotransferase</keyword>
<dbReference type="EMBL" id="CP002339">
    <property type="protein sequence ID" value="AEF02103.1"/>
    <property type="molecule type" value="Genomic_DNA"/>
</dbReference>
<keyword evidence="5" id="KW-0804">Transcription</keyword>
<dbReference type="GO" id="GO:0008483">
    <property type="term" value="F:transaminase activity"/>
    <property type="evidence" value="ECO:0007669"/>
    <property type="project" value="UniProtKB-KW"/>
</dbReference>
<dbReference type="AlphaFoldDB" id="F5Z9U8"/>
<dbReference type="KEGG" id="alt:ambt_02745"/>
<dbReference type="PROSITE" id="PS50949">
    <property type="entry name" value="HTH_GNTR"/>
    <property type="match status" value="1"/>
</dbReference>
<dbReference type="CDD" id="cd00609">
    <property type="entry name" value="AAT_like"/>
    <property type="match status" value="1"/>
</dbReference>
<dbReference type="GO" id="GO:0003700">
    <property type="term" value="F:DNA-binding transcription factor activity"/>
    <property type="evidence" value="ECO:0007669"/>
    <property type="project" value="InterPro"/>
</dbReference>
<dbReference type="Proteomes" id="UP000000683">
    <property type="component" value="Chromosome"/>
</dbReference>
<keyword evidence="4" id="KW-0238">DNA-binding</keyword>
<evidence type="ECO:0000256" key="1">
    <source>
        <dbReference type="ARBA" id="ARBA00005384"/>
    </source>
</evidence>
<dbReference type="eggNOG" id="COG1167">
    <property type="taxonomic scope" value="Bacteria"/>
</dbReference>
<evidence type="ECO:0000313" key="8">
    <source>
        <dbReference type="Proteomes" id="UP000000683"/>
    </source>
</evidence>
<dbReference type="Gene3D" id="1.10.10.10">
    <property type="entry name" value="Winged helix-like DNA-binding domain superfamily/Winged helix DNA-binding domain"/>
    <property type="match status" value="1"/>
</dbReference>
<evidence type="ECO:0000256" key="5">
    <source>
        <dbReference type="ARBA" id="ARBA00023163"/>
    </source>
</evidence>
<dbReference type="InterPro" id="IPR036388">
    <property type="entry name" value="WH-like_DNA-bd_sf"/>
</dbReference>
<dbReference type="Gene3D" id="3.90.1150.10">
    <property type="entry name" value="Aspartate Aminotransferase, domain 1"/>
    <property type="match status" value="1"/>
</dbReference>
<sequence length="475" mass="53007">MTLYESLACELKAQIDRGLFEQGDKLPSVRQLSKEHHVSIATVQEAYRVLESQMYVEAKPKSGYFVSSNTTLNNTPKMTKPPQRPMDVSQWEDVLNMLLNTFNKDSGIETRCQFQHAMPNMTAKTLKPLTKRLHELTKNRPLDGMVYGDVKGDQSLRKQLSRLTAASGCRLQSDEFIVTSGCQEALSVCLRAVANAGDVIVVESPGFYGAMQAIKGANLKALEIPTDSETGLSLDALKLALDQWPVKAILVAPTVNNPQGFVMPDDKKKALYDMAREYDVAIIEDDIYGDIAYSYPRPKTVKSFDEDGRVLLCSSFSKTLAPGFRVGWIAPGSFRNKVLHAKYVSSSMCPTLPQLAIASYIEQGGYDKHIRAMRHYYLSARDALRADIKRYFPQDTCVSYPQGGYVLWVELNAKYDAVKLADKAKEHGIYVAPGQMFSATGKYRNCLRFNFIDGSQEVRTQSIKLLGELIESLAE</sequence>
<dbReference type="InterPro" id="IPR015421">
    <property type="entry name" value="PyrdxlP-dep_Trfase_major"/>
</dbReference>
<keyword evidence="3" id="KW-0805">Transcription regulation</keyword>
<accession>F5Z9U8</accession>
<keyword evidence="7" id="KW-0808">Transferase</keyword>
<dbReference type="CDD" id="cd07377">
    <property type="entry name" value="WHTH_GntR"/>
    <property type="match status" value="1"/>
</dbReference>
<dbReference type="GO" id="GO:0030170">
    <property type="term" value="F:pyridoxal phosphate binding"/>
    <property type="evidence" value="ECO:0007669"/>
    <property type="project" value="InterPro"/>
</dbReference>
<dbReference type="RefSeq" id="WP_013783045.1">
    <property type="nucleotide sequence ID" value="NC_015554.1"/>
</dbReference>
<name>F5Z9U8_ALTNA</name>
<organism evidence="7 8">
    <name type="scientific">Alteromonas naphthalenivorans</name>
    <dbReference type="NCBI Taxonomy" id="715451"/>
    <lineage>
        <taxon>Bacteria</taxon>
        <taxon>Pseudomonadati</taxon>
        <taxon>Pseudomonadota</taxon>
        <taxon>Gammaproteobacteria</taxon>
        <taxon>Alteromonadales</taxon>
        <taxon>Alteromonadaceae</taxon>
        <taxon>Alteromonas/Salinimonas group</taxon>
        <taxon>Alteromonas</taxon>
    </lineage>
</organism>
<proteinExistence type="inferred from homology"/>
<keyword evidence="2" id="KW-0663">Pyridoxal phosphate</keyword>
<dbReference type="InterPro" id="IPR004839">
    <property type="entry name" value="Aminotransferase_I/II_large"/>
</dbReference>
<dbReference type="SUPFAM" id="SSF53383">
    <property type="entry name" value="PLP-dependent transferases"/>
    <property type="match status" value="1"/>
</dbReference>
<comment type="similarity">
    <text evidence="1">In the C-terminal section; belongs to the class-I pyridoxal-phosphate-dependent aminotransferase family.</text>
</comment>
<evidence type="ECO:0000259" key="6">
    <source>
        <dbReference type="PROSITE" id="PS50949"/>
    </source>
</evidence>
<keyword evidence="8" id="KW-1185">Reference proteome</keyword>
<dbReference type="SUPFAM" id="SSF46785">
    <property type="entry name" value="Winged helix' DNA-binding domain"/>
    <property type="match status" value="1"/>
</dbReference>
<dbReference type="InterPro" id="IPR000524">
    <property type="entry name" value="Tscrpt_reg_HTH_GntR"/>
</dbReference>